<evidence type="ECO:0000256" key="1">
    <source>
        <dbReference type="SAM" id="Phobius"/>
    </source>
</evidence>
<keyword evidence="1" id="KW-0812">Transmembrane</keyword>
<name>A0A0A7LC62_9ARCH</name>
<sequence>MREDISFRPKLGYLVITLIGTVFICVMMVFLIVTMMDSNDMSGGELNGMISYIIIMYVACVCILIFPVVLFFVRIRYILKENVLVIRRYFKTVEIYYTSIKSVEEVVDRSIFLFNFTPSVASSKQVWITYTDINGREGMVNISPAKKQEFLSALRSRIKDPEVFAPGGEKKASVKYQSWKALSPTKKSLYIAYVVGLIIIFVVIRVIR</sequence>
<dbReference type="RefSeq" id="WP_048112310.1">
    <property type="nucleotide sequence ID" value="NZ_CP010070.1"/>
</dbReference>
<gene>
    <name evidence="3" type="ORF">Mpt1_c07560</name>
</gene>
<dbReference type="KEGG" id="mear:Mpt1_c07560"/>
<dbReference type="HOGENOM" id="CLU_1318478_0_0_2"/>
<accession>A0A0A7LC62</accession>
<dbReference type="GO" id="GO:0030153">
    <property type="term" value="P:bacteriocin immunity"/>
    <property type="evidence" value="ECO:0007669"/>
    <property type="project" value="InterPro"/>
</dbReference>
<feature type="transmembrane region" description="Helical" evidence="1">
    <location>
        <begin position="12"/>
        <end position="36"/>
    </location>
</feature>
<protein>
    <recommendedName>
        <fullName evidence="2">Uncharacterized protein YyaB-like PH domain-containing protein</fullName>
    </recommendedName>
</protein>
<dbReference type="AlphaFoldDB" id="A0A0A7LC62"/>
<feature type="domain" description="Uncharacterized protein YyaB-like PH" evidence="2">
    <location>
        <begin position="75"/>
        <end position="157"/>
    </location>
</feature>
<feature type="transmembrane region" description="Helical" evidence="1">
    <location>
        <begin position="189"/>
        <end position="207"/>
    </location>
</feature>
<keyword evidence="1" id="KW-1133">Transmembrane helix</keyword>
<keyword evidence="1" id="KW-0472">Membrane</keyword>
<dbReference type="GeneID" id="24818425"/>
<proteinExistence type="predicted"/>
<dbReference type="Pfam" id="PF06713">
    <property type="entry name" value="bPH_4"/>
    <property type="match status" value="1"/>
</dbReference>
<dbReference type="STRING" id="1577791.Mpt1_c07560"/>
<evidence type="ECO:0000313" key="3">
    <source>
        <dbReference type="EMBL" id="AIZ56639.1"/>
    </source>
</evidence>
<evidence type="ECO:0000313" key="4">
    <source>
        <dbReference type="Proteomes" id="UP000030787"/>
    </source>
</evidence>
<evidence type="ECO:0000259" key="2">
    <source>
        <dbReference type="Pfam" id="PF06713"/>
    </source>
</evidence>
<dbReference type="InterPro" id="IPR009589">
    <property type="entry name" value="PH_YyaB-like"/>
</dbReference>
<organism evidence="3 4">
    <name type="scientific">Candidatus Methanoplasma termitum</name>
    <dbReference type="NCBI Taxonomy" id="1577791"/>
    <lineage>
        <taxon>Archaea</taxon>
        <taxon>Methanobacteriati</taxon>
        <taxon>Thermoplasmatota</taxon>
        <taxon>Thermoplasmata</taxon>
        <taxon>Methanomassiliicoccales</taxon>
        <taxon>Methanomassiliicoccaceae</taxon>
        <taxon>Candidatus Methanoplasma</taxon>
    </lineage>
</organism>
<dbReference type="EMBL" id="CP010070">
    <property type="protein sequence ID" value="AIZ56639.1"/>
    <property type="molecule type" value="Genomic_DNA"/>
</dbReference>
<reference evidence="3 4" key="1">
    <citation type="journal article" date="2014" name="Appl. Environ. Microbiol.">
        <title>Comparative Genome Analysis of 'Candidatus Methanoplasma termitum' Indicates a New Mode of Energy Metabolism in the Seventh Order of Methanogens.</title>
        <authorList>
            <person name="Lang K."/>
            <person name="Schuldes J."/>
            <person name="Klingl A."/>
            <person name="Poehlein A."/>
            <person name="Daniel R."/>
            <person name="Brune A."/>
        </authorList>
    </citation>
    <scope>NUCLEOTIDE SEQUENCE [LARGE SCALE GENOMIC DNA]</scope>
    <source>
        <strain evidence="4">Mpt1</strain>
    </source>
</reference>
<dbReference type="Proteomes" id="UP000030787">
    <property type="component" value="Chromosome"/>
</dbReference>
<keyword evidence="4" id="KW-1185">Reference proteome</keyword>
<feature type="transmembrane region" description="Helical" evidence="1">
    <location>
        <begin position="48"/>
        <end position="73"/>
    </location>
</feature>